<proteinExistence type="predicted"/>
<dbReference type="InterPro" id="IPR036397">
    <property type="entry name" value="RNaseH_sf"/>
</dbReference>
<dbReference type="OrthoDB" id="6513042at2759"/>
<evidence type="ECO:0000313" key="1">
    <source>
        <dbReference type="EMBL" id="KJA19522.1"/>
    </source>
</evidence>
<dbReference type="STRING" id="945553.A0A0D2KYB6"/>
<gene>
    <name evidence="1" type="ORF">HYPSUDRAFT_204563</name>
</gene>
<dbReference type="Gene3D" id="3.30.420.10">
    <property type="entry name" value="Ribonuclease H-like superfamily/Ribonuclease H"/>
    <property type="match status" value="1"/>
</dbReference>
<organism evidence="1 2">
    <name type="scientific">Hypholoma sublateritium (strain FD-334 SS-4)</name>
    <dbReference type="NCBI Taxonomy" id="945553"/>
    <lineage>
        <taxon>Eukaryota</taxon>
        <taxon>Fungi</taxon>
        <taxon>Dikarya</taxon>
        <taxon>Basidiomycota</taxon>
        <taxon>Agaricomycotina</taxon>
        <taxon>Agaricomycetes</taxon>
        <taxon>Agaricomycetidae</taxon>
        <taxon>Agaricales</taxon>
        <taxon>Agaricineae</taxon>
        <taxon>Strophariaceae</taxon>
        <taxon>Hypholoma</taxon>
    </lineage>
</organism>
<dbReference type="EMBL" id="KN817577">
    <property type="protein sequence ID" value="KJA19522.1"/>
    <property type="molecule type" value="Genomic_DNA"/>
</dbReference>
<accession>A0A0D2KYB6</accession>
<evidence type="ECO:0000313" key="2">
    <source>
        <dbReference type="Proteomes" id="UP000054270"/>
    </source>
</evidence>
<protein>
    <submittedName>
        <fullName evidence="1">Uncharacterized protein</fullName>
    </submittedName>
</protein>
<dbReference type="GO" id="GO:0003676">
    <property type="term" value="F:nucleic acid binding"/>
    <property type="evidence" value="ECO:0007669"/>
    <property type="project" value="InterPro"/>
</dbReference>
<dbReference type="AlphaFoldDB" id="A0A0D2KYB6"/>
<name>A0A0D2KYB6_HYPSF</name>
<keyword evidence="2" id="KW-1185">Reference proteome</keyword>
<sequence length="262" mass="28838">MATHSNFTLSPNIFRSPSSDIPVSFCNENDLENHLPEFFKSITDGAVGLAPLYVGQKCSFRTLAIASRTRVLIVTLQHRKGKPKTTAPTSEFPEVSLRVLLCHPPFLKCAFQMDRLAASLYLDFGIRITTAKDLLSLSRGSRHSFQSFITALGGELSLNKSAAKVLYMSEGATNVSFQTLALQAWAAFSSAVVLSTSIQLEIIPSINTQIMDKKILKLIATTIHTGTQQMLSMPLRRKNEVIMDAAIQSGEVKVESQRYKLA</sequence>
<dbReference type="Proteomes" id="UP000054270">
    <property type="component" value="Unassembled WGS sequence"/>
</dbReference>
<reference evidence="2" key="1">
    <citation type="submission" date="2014-04" db="EMBL/GenBank/DDBJ databases">
        <title>Evolutionary Origins and Diversification of the Mycorrhizal Mutualists.</title>
        <authorList>
            <consortium name="DOE Joint Genome Institute"/>
            <consortium name="Mycorrhizal Genomics Consortium"/>
            <person name="Kohler A."/>
            <person name="Kuo A."/>
            <person name="Nagy L.G."/>
            <person name="Floudas D."/>
            <person name="Copeland A."/>
            <person name="Barry K.W."/>
            <person name="Cichocki N."/>
            <person name="Veneault-Fourrey C."/>
            <person name="LaButti K."/>
            <person name="Lindquist E.A."/>
            <person name="Lipzen A."/>
            <person name="Lundell T."/>
            <person name="Morin E."/>
            <person name="Murat C."/>
            <person name="Riley R."/>
            <person name="Ohm R."/>
            <person name="Sun H."/>
            <person name="Tunlid A."/>
            <person name="Henrissat B."/>
            <person name="Grigoriev I.V."/>
            <person name="Hibbett D.S."/>
            <person name="Martin F."/>
        </authorList>
    </citation>
    <scope>NUCLEOTIDE SEQUENCE [LARGE SCALE GENOMIC DNA]</scope>
    <source>
        <strain evidence="2">FD-334 SS-4</strain>
    </source>
</reference>